<proteinExistence type="predicted"/>
<sequence length="422" mass="44358">MATTHRRPLAVVLSALALGLPIAAAPAAAAPAAHAEVVGERPVDWTPHVLDGRVKDITRVGDTVYVGGSFQRVASPDRSTTYRRANLFAFEHGTGRVLGFSPDPDNTVSSVVAADDGVYIGGSFTRVGAAPARGAALVGPDGRLDRGFDAQIGVGSVYRLARHGDDLYAGGSFTSAGGGGTRGIARLDARTGAADRDFSIAIGEERRGSLRVQDLAVSPDGDRLVIAGTFMEVEGEERPQIAMVDTASSPARLSPWSTDSYAAECDYSRMHTYMRQIDFAPDGSYFAVVTAGGPQIKPGMCKTTARWENNDRAGARPTWTNHTGGDSLYSVEATGAAVYVGGHQRWMDNPRGDHDAGPGAVEREGIAAVHPVTGRALPWNPGRSRGHGAEALTATEDGLYVGSDTTRLGGEDRARVGMFPLE</sequence>
<keyword evidence="3" id="KW-1185">Reference proteome</keyword>
<dbReference type="RefSeq" id="WP_270689981.1">
    <property type="nucleotide sequence ID" value="NZ_JAQFWQ010000127.1"/>
</dbReference>
<keyword evidence="1" id="KW-0732">Signal</keyword>
<feature type="signal peptide" evidence="1">
    <location>
        <begin position="1"/>
        <end position="35"/>
    </location>
</feature>
<dbReference type="InterPro" id="IPR013431">
    <property type="entry name" value="Delta_60_rpt"/>
</dbReference>
<dbReference type="Proteomes" id="UP001527866">
    <property type="component" value="Unassembled WGS sequence"/>
</dbReference>
<evidence type="ECO:0000313" key="3">
    <source>
        <dbReference type="Proteomes" id="UP001527866"/>
    </source>
</evidence>
<dbReference type="EMBL" id="JAQFWQ010000127">
    <property type="protein sequence ID" value="MDA2814544.1"/>
    <property type="molecule type" value="Genomic_DNA"/>
</dbReference>
<dbReference type="Pfam" id="PF17164">
    <property type="entry name" value="DUF5122"/>
    <property type="match status" value="1"/>
</dbReference>
<evidence type="ECO:0008006" key="4">
    <source>
        <dbReference type="Google" id="ProtNLM"/>
    </source>
</evidence>
<gene>
    <name evidence="2" type="ORF">O4J56_28125</name>
</gene>
<comment type="caution">
    <text evidence="2">The sequence shown here is derived from an EMBL/GenBank/DDBJ whole genome shotgun (WGS) entry which is preliminary data.</text>
</comment>
<dbReference type="InterPro" id="IPR011047">
    <property type="entry name" value="Quinoprotein_ADH-like_sf"/>
</dbReference>
<accession>A0ABT4UC27</accession>
<evidence type="ECO:0000256" key="1">
    <source>
        <dbReference type="SAM" id="SignalP"/>
    </source>
</evidence>
<dbReference type="SUPFAM" id="SSF50998">
    <property type="entry name" value="Quinoprotein alcohol dehydrogenase-like"/>
    <property type="match status" value="1"/>
</dbReference>
<reference evidence="2 3" key="1">
    <citation type="submission" date="2023-01" db="EMBL/GenBank/DDBJ databases">
        <title>Draft genome sequence of Nocardiopsis sp. RSe5-2 isolated from halophytes.</title>
        <authorList>
            <person name="Duangmal K."/>
            <person name="Chantavorakit T."/>
        </authorList>
    </citation>
    <scope>NUCLEOTIDE SEQUENCE [LARGE SCALE GENOMIC DNA]</scope>
    <source>
        <strain evidence="2 3">RSe5-2</strain>
    </source>
</reference>
<protein>
    <recommendedName>
        <fullName evidence="4">Delta-60 repeat domain-containing protein</fullName>
    </recommendedName>
</protein>
<name>A0ABT4UC27_9ACTN</name>
<feature type="chain" id="PRO_5045292553" description="Delta-60 repeat domain-containing protein" evidence="1">
    <location>
        <begin position="36"/>
        <end position="422"/>
    </location>
</feature>
<organism evidence="2 3">
    <name type="scientific">Nocardiopsis endophytica</name>
    <dbReference type="NCBI Taxonomy" id="3018445"/>
    <lineage>
        <taxon>Bacteria</taxon>
        <taxon>Bacillati</taxon>
        <taxon>Actinomycetota</taxon>
        <taxon>Actinomycetes</taxon>
        <taxon>Streptosporangiales</taxon>
        <taxon>Nocardiopsidaceae</taxon>
        <taxon>Nocardiopsis</taxon>
    </lineage>
</organism>
<evidence type="ECO:0000313" key="2">
    <source>
        <dbReference type="EMBL" id="MDA2814544.1"/>
    </source>
</evidence>